<accession>A0A2P5EW09</accession>
<name>A0A2P5EW09_TREOI</name>
<dbReference type="EMBL" id="JXTC01000090">
    <property type="protein sequence ID" value="PON89734.1"/>
    <property type="molecule type" value="Genomic_DNA"/>
</dbReference>
<evidence type="ECO:0000313" key="2">
    <source>
        <dbReference type="Proteomes" id="UP000237000"/>
    </source>
</evidence>
<dbReference type="InParanoid" id="A0A2P5EW09"/>
<dbReference type="Proteomes" id="UP000237000">
    <property type="component" value="Unassembled WGS sequence"/>
</dbReference>
<evidence type="ECO:0000313" key="1">
    <source>
        <dbReference type="EMBL" id="PON89734.1"/>
    </source>
</evidence>
<dbReference type="AlphaFoldDB" id="A0A2P5EW09"/>
<feature type="non-terminal residue" evidence="1">
    <location>
        <position position="55"/>
    </location>
</feature>
<evidence type="ECO:0008006" key="3">
    <source>
        <dbReference type="Google" id="ProtNLM"/>
    </source>
</evidence>
<comment type="caution">
    <text evidence="1">The sequence shown here is derived from an EMBL/GenBank/DDBJ whole genome shotgun (WGS) entry which is preliminary data.</text>
</comment>
<protein>
    <recommendedName>
        <fullName evidence="3">RNase H type-1 domain-containing protein</fullName>
    </recommendedName>
</protein>
<reference evidence="2" key="1">
    <citation type="submission" date="2016-06" db="EMBL/GenBank/DDBJ databases">
        <title>Parallel loss of symbiosis genes in relatives of nitrogen-fixing non-legume Parasponia.</title>
        <authorList>
            <person name="Van Velzen R."/>
            <person name="Holmer R."/>
            <person name="Bu F."/>
            <person name="Rutten L."/>
            <person name="Van Zeijl A."/>
            <person name="Liu W."/>
            <person name="Santuari L."/>
            <person name="Cao Q."/>
            <person name="Sharma T."/>
            <person name="Shen D."/>
            <person name="Roswanjaya Y."/>
            <person name="Wardhani T."/>
            <person name="Kalhor M.S."/>
            <person name="Jansen J."/>
            <person name="Van den Hoogen J."/>
            <person name="Gungor B."/>
            <person name="Hartog M."/>
            <person name="Hontelez J."/>
            <person name="Verver J."/>
            <person name="Yang W.-C."/>
            <person name="Schijlen E."/>
            <person name="Repin R."/>
            <person name="Schilthuizen M."/>
            <person name="Schranz E."/>
            <person name="Heidstra R."/>
            <person name="Miyata K."/>
            <person name="Fedorova E."/>
            <person name="Kohlen W."/>
            <person name="Bisseling T."/>
            <person name="Smit S."/>
            <person name="Geurts R."/>
        </authorList>
    </citation>
    <scope>NUCLEOTIDE SEQUENCE [LARGE SCALE GENOMIC DNA]</scope>
    <source>
        <strain evidence="2">cv. RG33-2</strain>
    </source>
</reference>
<dbReference type="OrthoDB" id="1750738at2759"/>
<keyword evidence="2" id="KW-1185">Reference proteome</keyword>
<gene>
    <name evidence="1" type="ORF">TorRG33x02_144140</name>
</gene>
<organism evidence="1 2">
    <name type="scientific">Trema orientale</name>
    <name type="common">Charcoal tree</name>
    <name type="synonym">Celtis orientalis</name>
    <dbReference type="NCBI Taxonomy" id="63057"/>
    <lineage>
        <taxon>Eukaryota</taxon>
        <taxon>Viridiplantae</taxon>
        <taxon>Streptophyta</taxon>
        <taxon>Embryophyta</taxon>
        <taxon>Tracheophyta</taxon>
        <taxon>Spermatophyta</taxon>
        <taxon>Magnoliopsida</taxon>
        <taxon>eudicotyledons</taxon>
        <taxon>Gunneridae</taxon>
        <taxon>Pentapetalae</taxon>
        <taxon>rosids</taxon>
        <taxon>fabids</taxon>
        <taxon>Rosales</taxon>
        <taxon>Cannabaceae</taxon>
        <taxon>Trema</taxon>
    </lineage>
</organism>
<sequence length="55" mass="5928">MADPIKTVLWHPPELGLLKLKVDVAVDWNIEYVGVGVVIRDASGNVASALTSKLK</sequence>
<proteinExistence type="predicted"/>